<dbReference type="Proteomes" id="UP000266389">
    <property type="component" value="Unassembled WGS sequence"/>
</dbReference>
<evidence type="ECO:0000256" key="2">
    <source>
        <dbReference type="ARBA" id="ARBA00022741"/>
    </source>
</evidence>
<evidence type="ECO:0000259" key="5">
    <source>
        <dbReference type="PROSITE" id="PS50893"/>
    </source>
</evidence>
<dbReference type="GO" id="GO:0098796">
    <property type="term" value="C:membrane protein complex"/>
    <property type="evidence" value="ECO:0007669"/>
    <property type="project" value="UniProtKB-ARBA"/>
</dbReference>
<dbReference type="GO" id="GO:0005524">
    <property type="term" value="F:ATP binding"/>
    <property type="evidence" value="ECO:0007669"/>
    <property type="project" value="UniProtKB-KW"/>
</dbReference>
<dbReference type="SMART" id="SM00382">
    <property type="entry name" value="AAA"/>
    <property type="match status" value="1"/>
</dbReference>
<dbReference type="InterPro" id="IPR003439">
    <property type="entry name" value="ABC_transporter-like_ATP-bd"/>
</dbReference>
<gene>
    <name evidence="6" type="ORF">D0433_13305</name>
</gene>
<evidence type="ECO:0000256" key="3">
    <source>
        <dbReference type="ARBA" id="ARBA00022840"/>
    </source>
</evidence>
<dbReference type="GO" id="GO:0016887">
    <property type="term" value="F:ATP hydrolysis activity"/>
    <property type="evidence" value="ECO:0007669"/>
    <property type="project" value="InterPro"/>
</dbReference>
<evidence type="ECO:0000313" key="7">
    <source>
        <dbReference type="Proteomes" id="UP000266389"/>
    </source>
</evidence>
<protein>
    <submittedName>
        <fullName evidence="6">ABC transporter ATP-binding protein</fullName>
    </submittedName>
</protein>
<evidence type="ECO:0000313" key="6">
    <source>
        <dbReference type="EMBL" id="RFM23011.1"/>
    </source>
</evidence>
<dbReference type="GO" id="GO:0022857">
    <property type="term" value="F:transmembrane transporter activity"/>
    <property type="evidence" value="ECO:0007669"/>
    <property type="project" value="TreeGrafter"/>
</dbReference>
<dbReference type="FunFam" id="3.40.50.300:FF:000032">
    <property type="entry name" value="Export ABC transporter ATP-binding protein"/>
    <property type="match status" value="1"/>
</dbReference>
<proteinExistence type="inferred from homology"/>
<organism evidence="6 7">
    <name type="scientific">Candidatus Thermochlorobacter aerophilus</name>
    <dbReference type="NCBI Taxonomy" id="1868324"/>
    <lineage>
        <taxon>Bacteria</taxon>
        <taxon>Pseudomonadati</taxon>
        <taxon>Chlorobiota</taxon>
        <taxon>Chlorobiia</taxon>
        <taxon>Chlorobiales</taxon>
        <taxon>Candidatus Thermochlorobacteriaceae</taxon>
        <taxon>Candidatus Thermochlorobacter</taxon>
    </lineage>
</organism>
<dbReference type="InterPro" id="IPR027417">
    <property type="entry name" value="P-loop_NTPase"/>
</dbReference>
<comment type="similarity">
    <text evidence="4">Belongs to the ABC transporter superfamily. Macrolide exporter (TC 3.A.1.122) family.</text>
</comment>
<name>A0A395LWT5_9BACT</name>
<keyword evidence="1" id="KW-0813">Transport</keyword>
<dbReference type="Gene3D" id="3.40.50.300">
    <property type="entry name" value="P-loop containing nucleotide triphosphate hydrolases"/>
    <property type="match status" value="1"/>
</dbReference>
<comment type="caution">
    <text evidence="6">The sequence shown here is derived from an EMBL/GenBank/DDBJ whole genome shotgun (WGS) entry which is preliminary data.</text>
</comment>
<feature type="domain" description="ABC transporter" evidence="5">
    <location>
        <begin position="1"/>
        <end position="222"/>
    </location>
</feature>
<dbReference type="PANTHER" id="PTHR24220">
    <property type="entry name" value="IMPORT ATP-BINDING PROTEIN"/>
    <property type="match status" value="1"/>
</dbReference>
<accession>A0A395LWT5</accession>
<sequence length="222" mass="24411">MGMLPVVALKDISFSVLEGEFVAIVGKSGSGKTTLLNLIGGMDRPTSGEIIVVGKVISQMSRNELAHYRRNTVGMIFQAFHLIPSMSAWENVAMPMLFAGRSESERQARAKELLASVGLAHRYNHRPVELSGGEQQRVAIARALVNNPHFLLADEPTGNLDSRTSEEIVHLLHHIHKQGKTVLMITHDLMLAEQLSTRIITLKDGEIISDETHKPALTNLPL</sequence>
<dbReference type="PROSITE" id="PS00211">
    <property type="entry name" value="ABC_TRANSPORTER_1"/>
    <property type="match status" value="1"/>
</dbReference>
<dbReference type="InterPro" id="IPR017911">
    <property type="entry name" value="MacB-like_ATP-bd"/>
</dbReference>
<dbReference type="PROSITE" id="PS50893">
    <property type="entry name" value="ABC_TRANSPORTER_2"/>
    <property type="match status" value="1"/>
</dbReference>
<dbReference type="Pfam" id="PF00005">
    <property type="entry name" value="ABC_tran"/>
    <property type="match status" value="1"/>
</dbReference>
<reference evidence="6 7" key="1">
    <citation type="journal article" date="2011" name="ISME J.">
        <title>Community ecology of hot spring cyanobacterial mats: predominant populations and their functional potential.</title>
        <authorList>
            <person name="Klatt C.G."/>
            <person name="Wood J.M."/>
            <person name="Rusch D.B."/>
            <person name="Bateson M.M."/>
            <person name="Hamamura N."/>
            <person name="Heidelberg J.F."/>
            <person name="Grossman A.R."/>
            <person name="Bhaya D."/>
            <person name="Cohan F.M."/>
            <person name="Kuhl M."/>
            <person name="Bryant D.A."/>
            <person name="Ward D.M."/>
        </authorList>
    </citation>
    <scope>NUCLEOTIDE SEQUENCE [LARGE SCALE GENOMIC DNA]</scope>
    <source>
        <strain evidence="6">OS</strain>
    </source>
</reference>
<dbReference type="CDD" id="cd03255">
    <property type="entry name" value="ABC_MJ0796_LolCDE_FtsE"/>
    <property type="match status" value="1"/>
</dbReference>
<dbReference type="GO" id="GO:0005886">
    <property type="term" value="C:plasma membrane"/>
    <property type="evidence" value="ECO:0007669"/>
    <property type="project" value="TreeGrafter"/>
</dbReference>
<keyword evidence="2" id="KW-0547">Nucleotide-binding</keyword>
<evidence type="ECO:0000256" key="4">
    <source>
        <dbReference type="ARBA" id="ARBA00038388"/>
    </source>
</evidence>
<keyword evidence="3 6" id="KW-0067">ATP-binding</keyword>
<dbReference type="SUPFAM" id="SSF52540">
    <property type="entry name" value="P-loop containing nucleoside triphosphate hydrolases"/>
    <property type="match status" value="1"/>
</dbReference>
<dbReference type="EMBL" id="PHFL01000071">
    <property type="protein sequence ID" value="RFM23011.1"/>
    <property type="molecule type" value="Genomic_DNA"/>
</dbReference>
<dbReference type="AlphaFoldDB" id="A0A395LWT5"/>
<evidence type="ECO:0000256" key="1">
    <source>
        <dbReference type="ARBA" id="ARBA00022448"/>
    </source>
</evidence>
<dbReference type="InterPro" id="IPR017871">
    <property type="entry name" value="ABC_transporter-like_CS"/>
</dbReference>
<dbReference type="PANTHER" id="PTHR24220:SF86">
    <property type="entry name" value="ABC TRANSPORTER ABCH.1"/>
    <property type="match status" value="1"/>
</dbReference>
<dbReference type="InterPro" id="IPR015854">
    <property type="entry name" value="ABC_transpr_LolD-like"/>
</dbReference>
<dbReference type="InterPro" id="IPR003593">
    <property type="entry name" value="AAA+_ATPase"/>
</dbReference>